<keyword evidence="4" id="KW-1185">Reference proteome</keyword>
<protein>
    <recommendedName>
        <fullName evidence="5">Secreted protein</fullName>
    </recommendedName>
</protein>
<dbReference type="EMBL" id="JAHXZI010000013">
    <property type="protein sequence ID" value="MBW6436919.1"/>
    <property type="molecule type" value="Genomic_DNA"/>
</dbReference>
<accession>A0ABS7B771</accession>
<dbReference type="RefSeq" id="WP_220146271.1">
    <property type="nucleotide sequence ID" value="NZ_JAHXZI010000013.1"/>
</dbReference>
<organism evidence="3 4">
    <name type="scientific">Actinoplanes hulinensis</name>
    <dbReference type="NCBI Taxonomy" id="1144547"/>
    <lineage>
        <taxon>Bacteria</taxon>
        <taxon>Bacillati</taxon>
        <taxon>Actinomycetota</taxon>
        <taxon>Actinomycetes</taxon>
        <taxon>Micromonosporales</taxon>
        <taxon>Micromonosporaceae</taxon>
        <taxon>Actinoplanes</taxon>
    </lineage>
</organism>
<evidence type="ECO:0000256" key="2">
    <source>
        <dbReference type="SAM" id="Phobius"/>
    </source>
</evidence>
<evidence type="ECO:0000313" key="3">
    <source>
        <dbReference type="EMBL" id="MBW6436919.1"/>
    </source>
</evidence>
<feature type="region of interest" description="Disordered" evidence="1">
    <location>
        <begin position="52"/>
        <end position="83"/>
    </location>
</feature>
<evidence type="ECO:0000256" key="1">
    <source>
        <dbReference type="SAM" id="MobiDB-lite"/>
    </source>
</evidence>
<keyword evidence="2" id="KW-1133">Transmembrane helix</keyword>
<name>A0ABS7B771_9ACTN</name>
<sequence length="236" mass="24564">MVNTVTPTPNAGSGRNRRWDAGVRAGVISAAAGVLALIVALFAWLMPRQPGGDDPDGEKAGRVATGKESDSHRTLPTSATTVSPRAKATTFLAGGAFHPESGATDLTEVPRTIRGKPGYTGHEIAIRCPSNETGDQTSDVTYLLLGRYAQFDVTVRPYFPAGTDQQAATYVSAMIGTKRSDGGLDTTIAATQKTATPTASAELSAPVDHAEKLTLRIECGNPNGVVVLTDARLTSA</sequence>
<feature type="transmembrane region" description="Helical" evidence="2">
    <location>
        <begin position="25"/>
        <end position="46"/>
    </location>
</feature>
<comment type="caution">
    <text evidence="3">The sequence shown here is derived from an EMBL/GenBank/DDBJ whole genome shotgun (WGS) entry which is preliminary data.</text>
</comment>
<feature type="compositionally biased region" description="Basic and acidic residues" evidence="1">
    <location>
        <begin position="57"/>
        <end position="73"/>
    </location>
</feature>
<keyword evidence="2" id="KW-0812">Transmembrane</keyword>
<dbReference type="Proteomes" id="UP001519863">
    <property type="component" value="Unassembled WGS sequence"/>
</dbReference>
<evidence type="ECO:0000313" key="4">
    <source>
        <dbReference type="Proteomes" id="UP001519863"/>
    </source>
</evidence>
<evidence type="ECO:0008006" key="5">
    <source>
        <dbReference type="Google" id="ProtNLM"/>
    </source>
</evidence>
<feature type="compositionally biased region" description="Polar residues" evidence="1">
    <location>
        <begin position="74"/>
        <end position="83"/>
    </location>
</feature>
<keyword evidence="2" id="KW-0472">Membrane</keyword>
<proteinExistence type="predicted"/>
<gene>
    <name evidence="3" type="ORF">KZ829_24560</name>
</gene>
<reference evidence="3 4" key="1">
    <citation type="journal article" date="2013" name="Antonie Van Leeuwenhoek">
        <title>Actinoplanes hulinensis sp. nov., a novel actinomycete isolated from soybean root (Glycine max (L.) Merr).</title>
        <authorList>
            <person name="Shen Y."/>
            <person name="Liu C."/>
            <person name="Wang X."/>
            <person name="Zhao J."/>
            <person name="Jia F."/>
            <person name="Zhang Y."/>
            <person name="Wang L."/>
            <person name="Yang D."/>
            <person name="Xiang W."/>
        </authorList>
    </citation>
    <scope>NUCLEOTIDE SEQUENCE [LARGE SCALE GENOMIC DNA]</scope>
    <source>
        <strain evidence="3 4">NEAU-M9</strain>
    </source>
</reference>